<sequence>MSVRMSINQTDQDIRRILGRARTICLVGASPKPERASHRVGHFLAGRGYRVIGVNPGQAGTDLYGEPVASSMEEAAARAEIDFLDIFRRSDAVLPVVEEALNVLPMLKTIWMQLGVMNAEAAELARSRGIDVVEDRCPAIDYPRLFGNIRVDEIEG</sequence>
<name>A0ABU3DI65_9RHOB</name>
<proteinExistence type="predicted"/>
<evidence type="ECO:0000313" key="2">
    <source>
        <dbReference type="EMBL" id="MDT0683248.1"/>
    </source>
</evidence>
<dbReference type="InterPro" id="IPR003781">
    <property type="entry name" value="CoA-bd"/>
</dbReference>
<dbReference type="Gene3D" id="3.40.50.720">
    <property type="entry name" value="NAD(P)-binding Rossmann-like Domain"/>
    <property type="match status" value="1"/>
</dbReference>
<reference evidence="2 3" key="1">
    <citation type="submission" date="2023-09" db="EMBL/GenBank/DDBJ databases">
        <authorList>
            <person name="Rey-Velasco X."/>
        </authorList>
    </citation>
    <scope>NUCLEOTIDE SEQUENCE [LARGE SCALE GENOMIC DNA]</scope>
    <source>
        <strain evidence="2 3">F158</strain>
    </source>
</reference>
<evidence type="ECO:0000313" key="3">
    <source>
        <dbReference type="Proteomes" id="UP001265259"/>
    </source>
</evidence>
<dbReference type="Pfam" id="PF13380">
    <property type="entry name" value="CoA_binding_2"/>
    <property type="match status" value="1"/>
</dbReference>
<dbReference type="EMBL" id="JAVRHL010000003">
    <property type="protein sequence ID" value="MDT0683248.1"/>
    <property type="molecule type" value="Genomic_DNA"/>
</dbReference>
<protein>
    <submittedName>
        <fullName evidence="2">CoA-binding protein</fullName>
    </submittedName>
</protein>
<evidence type="ECO:0000259" key="1">
    <source>
        <dbReference type="SMART" id="SM00881"/>
    </source>
</evidence>
<accession>A0ABU3DI65</accession>
<comment type="caution">
    <text evidence="2">The sequence shown here is derived from an EMBL/GenBank/DDBJ whole genome shotgun (WGS) entry which is preliminary data.</text>
</comment>
<organism evidence="2 3">
    <name type="scientific">Tropicimonas omnivorans</name>
    <dbReference type="NCBI Taxonomy" id="3075590"/>
    <lineage>
        <taxon>Bacteria</taxon>
        <taxon>Pseudomonadati</taxon>
        <taxon>Pseudomonadota</taxon>
        <taxon>Alphaproteobacteria</taxon>
        <taxon>Rhodobacterales</taxon>
        <taxon>Roseobacteraceae</taxon>
        <taxon>Tropicimonas</taxon>
    </lineage>
</organism>
<keyword evidence="3" id="KW-1185">Reference proteome</keyword>
<dbReference type="SMART" id="SM00881">
    <property type="entry name" value="CoA_binding"/>
    <property type="match status" value="1"/>
</dbReference>
<dbReference type="PANTHER" id="PTHR33303:SF2">
    <property type="entry name" value="COA-BINDING DOMAIN-CONTAINING PROTEIN"/>
    <property type="match status" value="1"/>
</dbReference>
<feature type="domain" description="CoA-binding" evidence="1">
    <location>
        <begin position="18"/>
        <end position="116"/>
    </location>
</feature>
<gene>
    <name evidence="2" type="ORF">RM543_11165</name>
</gene>
<dbReference type="RefSeq" id="WP_311691621.1">
    <property type="nucleotide sequence ID" value="NZ_JAVRHL010000003.1"/>
</dbReference>
<dbReference type="SUPFAM" id="SSF51735">
    <property type="entry name" value="NAD(P)-binding Rossmann-fold domains"/>
    <property type="match status" value="1"/>
</dbReference>
<dbReference type="InterPro" id="IPR036291">
    <property type="entry name" value="NAD(P)-bd_dom_sf"/>
</dbReference>
<dbReference type="PANTHER" id="PTHR33303">
    <property type="entry name" value="CYTOPLASMIC PROTEIN-RELATED"/>
    <property type="match status" value="1"/>
</dbReference>
<dbReference type="Proteomes" id="UP001265259">
    <property type="component" value="Unassembled WGS sequence"/>
</dbReference>